<feature type="region of interest" description="Disordered" evidence="1">
    <location>
        <begin position="1"/>
        <end position="24"/>
    </location>
</feature>
<reference evidence="4" key="1">
    <citation type="submission" date="2016-10" db="EMBL/GenBank/DDBJ databases">
        <authorList>
            <person name="Varghese N."/>
            <person name="Submissions S."/>
        </authorList>
    </citation>
    <scope>NUCLEOTIDE SEQUENCE [LARGE SCALE GENOMIC DNA]</scope>
    <source>
        <strain evidence="4">DSM 19110</strain>
    </source>
</reference>
<gene>
    <name evidence="3" type="ORF">SAMN05421820_106398</name>
</gene>
<evidence type="ECO:0008006" key="5">
    <source>
        <dbReference type="Google" id="ProtNLM"/>
    </source>
</evidence>
<feature type="transmembrane region" description="Helical" evidence="2">
    <location>
        <begin position="38"/>
        <end position="59"/>
    </location>
</feature>
<evidence type="ECO:0000313" key="4">
    <source>
        <dbReference type="Proteomes" id="UP000183200"/>
    </source>
</evidence>
<dbReference type="EMBL" id="FNGY01000006">
    <property type="protein sequence ID" value="SDN18050.1"/>
    <property type="molecule type" value="Genomic_DNA"/>
</dbReference>
<dbReference type="Proteomes" id="UP000183200">
    <property type="component" value="Unassembled WGS sequence"/>
</dbReference>
<dbReference type="RefSeq" id="WP_143010481.1">
    <property type="nucleotide sequence ID" value="NZ_FNGY01000006.1"/>
</dbReference>
<sequence length="155" mass="17255">MSNSKEMSSCNCHHNSQDESMGGSFSGVKKTGRVLPSVLMSILIAFFPKCPFCWAIYMSMFGSIGLARLPYMPWLFPVLMAFLAVHLVMLWRKTPQKGYLPFLISLAGAVVILSGKVFFPLAQWLSVTGMILIISGSLLNNFSNIRIPLTNFKRV</sequence>
<keyword evidence="2" id="KW-0812">Transmembrane</keyword>
<feature type="compositionally biased region" description="Polar residues" evidence="1">
    <location>
        <begin position="1"/>
        <end position="14"/>
    </location>
</feature>
<proteinExistence type="predicted"/>
<evidence type="ECO:0000313" key="3">
    <source>
        <dbReference type="EMBL" id="SDN18050.1"/>
    </source>
</evidence>
<name>A0A1G9Z9L9_9SPHI</name>
<evidence type="ECO:0000256" key="2">
    <source>
        <dbReference type="SAM" id="Phobius"/>
    </source>
</evidence>
<dbReference type="AlphaFoldDB" id="A0A1G9Z9L9"/>
<keyword evidence="2" id="KW-1133">Transmembrane helix</keyword>
<keyword evidence="2" id="KW-0472">Membrane</keyword>
<feature type="transmembrane region" description="Helical" evidence="2">
    <location>
        <begin position="71"/>
        <end position="91"/>
    </location>
</feature>
<evidence type="ECO:0000256" key="1">
    <source>
        <dbReference type="SAM" id="MobiDB-lite"/>
    </source>
</evidence>
<accession>A0A1G9Z9L9</accession>
<feature type="transmembrane region" description="Helical" evidence="2">
    <location>
        <begin position="98"/>
        <end position="115"/>
    </location>
</feature>
<feature type="transmembrane region" description="Helical" evidence="2">
    <location>
        <begin position="121"/>
        <end position="139"/>
    </location>
</feature>
<organism evidence="3 4">
    <name type="scientific">Pedobacter steynii</name>
    <dbReference type="NCBI Taxonomy" id="430522"/>
    <lineage>
        <taxon>Bacteria</taxon>
        <taxon>Pseudomonadati</taxon>
        <taxon>Bacteroidota</taxon>
        <taxon>Sphingobacteriia</taxon>
        <taxon>Sphingobacteriales</taxon>
        <taxon>Sphingobacteriaceae</taxon>
        <taxon>Pedobacter</taxon>
    </lineage>
</organism>
<keyword evidence="4" id="KW-1185">Reference proteome</keyword>
<protein>
    <recommendedName>
        <fullName evidence="5">MerC mercury resistance protein</fullName>
    </recommendedName>
</protein>
<dbReference type="OrthoDB" id="668512at2"/>